<gene>
    <name evidence="1" type="ORF">CONCODRAFT_69373</name>
</gene>
<accession>A0A137PAM4</accession>
<dbReference type="OrthoDB" id="2333384at2759"/>
<dbReference type="GO" id="GO:0005737">
    <property type="term" value="C:cytoplasm"/>
    <property type="evidence" value="ECO:0007669"/>
    <property type="project" value="TreeGrafter"/>
</dbReference>
<proteinExistence type="predicted"/>
<dbReference type="Proteomes" id="UP000070444">
    <property type="component" value="Unassembled WGS sequence"/>
</dbReference>
<dbReference type="Gene3D" id="2.60.40.640">
    <property type="match status" value="1"/>
</dbReference>
<name>A0A137PAM4_CONC2</name>
<dbReference type="EMBL" id="KQ964462">
    <property type="protein sequence ID" value="KXN71982.1"/>
    <property type="molecule type" value="Genomic_DNA"/>
</dbReference>
<reference evidence="1 2" key="1">
    <citation type="journal article" date="2015" name="Genome Biol. Evol.">
        <title>Phylogenomic analyses indicate that early fungi evolved digesting cell walls of algal ancestors of land plants.</title>
        <authorList>
            <person name="Chang Y."/>
            <person name="Wang S."/>
            <person name="Sekimoto S."/>
            <person name="Aerts A.L."/>
            <person name="Choi C."/>
            <person name="Clum A."/>
            <person name="LaButti K.M."/>
            <person name="Lindquist E.A."/>
            <person name="Yee Ngan C."/>
            <person name="Ohm R.A."/>
            <person name="Salamov A.A."/>
            <person name="Grigoriev I.V."/>
            <person name="Spatafora J.W."/>
            <person name="Berbee M.L."/>
        </authorList>
    </citation>
    <scope>NUCLEOTIDE SEQUENCE [LARGE SCALE GENOMIC DNA]</scope>
    <source>
        <strain evidence="1 2">NRRL 28638</strain>
    </source>
</reference>
<dbReference type="InterPro" id="IPR050357">
    <property type="entry name" value="Arrestin_domain-protein"/>
</dbReference>
<dbReference type="PANTHER" id="PTHR11188">
    <property type="entry name" value="ARRESTIN DOMAIN CONTAINING PROTEIN"/>
    <property type="match status" value="1"/>
</dbReference>
<evidence type="ECO:0008006" key="3">
    <source>
        <dbReference type="Google" id="ProtNLM"/>
    </source>
</evidence>
<evidence type="ECO:0000313" key="2">
    <source>
        <dbReference type="Proteomes" id="UP000070444"/>
    </source>
</evidence>
<dbReference type="AlphaFoldDB" id="A0A137PAM4"/>
<protein>
    <recommendedName>
        <fullName evidence="3">Arrestin-like N-terminal domain-containing protein</fullName>
    </recommendedName>
</protein>
<evidence type="ECO:0000313" key="1">
    <source>
        <dbReference type="EMBL" id="KXN71982.1"/>
    </source>
</evidence>
<keyword evidence="2" id="KW-1185">Reference proteome</keyword>
<dbReference type="InterPro" id="IPR014752">
    <property type="entry name" value="Arrestin-like_C"/>
</dbReference>
<sequence length="405" mass="46013">MALYTQSFDQLPISPSPQPSQIWSKTKLNNLRRSNTITELINLSPSLSNKKLINKSSDGLKSLKSVLHCEIHMAKDMACLGEINSSRAIIQGIVKLDLVKDLVINEFNISIRGECKLTRSNLFTNNTDDNDDDGLQFLNFSKVIVEGGGKGLRFCERQYYIPFEFLIIDELPSTYSSGSAKITYSIQISINSAKYTPLVISKPFKLIRCWLNPNYFDLQSASQSPSSSDSLLSSTSSTISFPTQEIIQTSNNLLIKLSSPKIIFPNEKYAIIKLELETFKGAKFPKFVKFTLIQITSVIKPRGEKIRKKVKKYLIRNLNLMPNRDGTIIRLDTLLWIFKTPKVKFSLNSNFIRVEHLLKVEFNYPIYWTKNVEVLLPVQLQAYPKSLLELGSPPTYVPPPRYSPI</sequence>
<dbReference type="GO" id="GO:0015031">
    <property type="term" value="P:protein transport"/>
    <property type="evidence" value="ECO:0007669"/>
    <property type="project" value="TreeGrafter"/>
</dbReference>
<dbReference type="PANTHER" id="PTHR11188:SF17">
    <property type="entry name" value="FI21816P1"/>
    <property type="match status" value="1"/>
</dbReference>
<organism evidence="1 2">
    <name type="scientific">Conidiobolus coronatus (strain ATCC 28846 / CBS 209.66 / NRRL 28638)</name>
    <name type="common">Delacroixia coronata</name>
    <dbReference type="NCBI Taxonomy" id="796925"/>
    <lineage>
        <taxon>Eukaryota</taxon>
        <taxon>Fungi</taxon>
        <taxon>Fungi incertae sedis</taxon>
        <taxon>Zoopagomycota</taxon>
        <taxon>Entomophthoromycotina</taxon>
        <taxon>Entomophthoromycetes</taxon>
        <taxon>Entomophthorales</taxon>
        <taxon>Ancylistaceae</taxon>
        <taxon>Conidiobolus</taxon>
    </lineage>
</organism>